<protein>
    <submittedName>
        <fullName evidence="1">Uncharacterized protein</fullName>
    </submittedName>
</protein>
<reference evidence="1" key="1">
    <citation type="submission" date="2021-01" db="EMBL/GenBank/DDBJ databases">
        <title>Whole genome shotgun sequence of Virgisporangium aliadipatigenens NBRC 105644.</title>
        <authorList>
            <person name="Komaki H."/>
            <person name="Tamura T."/>
        </authorList>
    </citation>
    <scope>NUCLEOTIDE SEQUENCE</scope>
    <source>
        <strain evidence="1">NBRC 105644</strain>
    </source>
</reference>
<dbReference type="Proteomes" id="UP000619260">
    <property type="component" value="Unassembled WGS sequence"/>
</dbReference>
<gene>
    <name evidence="1" type="ORF">Val02_72380</name>
</gene>
<sequence length="39" mass="4034">MEPPLLTLGQDLNCLPQLAAAGADYSAADVVAYLLRTTG</sequence>
<evidence type="ECO:0000313" key="1">
    <source>
        <dbReference type="EMBL" id="GIJ50352.1"/>
    </source>
</evidence>
<accession>A0A8J4DVQ0</accession>
<evidence type="ECO:0000313" key="2">
    <source>
        <dbReference type="Proteomes" id="UP000619260"/>
    </source>
</evidence>
<organism evidence="1 2">
    <name type="scientific">Virgisporangium aliadipatigenens</name>
    <dbReference type="NCBI Taxonomy" id="741659"/>
    <lineage>
        <taxon>Bacteria</taxon>
        <taxon>Bacillati</taxon>
        <taxon>Actinomycetota</taxon>
        <taxon>Actinomycetes</taxon>
        <taxon>Micromonosporales</taxon>
        <taxon>Micromonosporaceae</taxon>
        <taxon>Virgisporangium</taxon>
    </lineage>
</organism>
<dbReference type="AlphaFoldDB" id="A0A8J4DVQ0"/>
<comment type="caution">
    <text evidence="1">The sequence shown here is derived from an EMBL/GenBank/DDBJ whole genome shotgun (WGS) entry which is preliminary data.</text>
</comment>
<name>A0A8J4DVQ0_9ACTN</name>
<keyword evidence="2" id="KW-1185">Reference proteome</keyword>
<dbReference type="EMBL" id="BOPF01000035">
    <property type="protein sequence ID" value="GIJ50352.1"/>
    <property type="molecule type" value="Genomic_DNA"/>
</dbReference>
<proteinExistence type="predicted"/>